<evidence type="ECO:0000313" key="1">
    <source>
        <dbReference type="EMBL" id="CAK7349895.1"/>
    </source>
</evidence>
<reference evidence="1 2" key="1">
    <citation type="submission" date="2024-01" db="EMBL/GenBank/DDBJ databases">
        <authorList>
            <person name="Waweru B."/>
        </authorList>
    </citation>
    <scope>NUCLEOTIDE SEQUENCE [LARGE SCALE GENOMIC DNA]</scope>
</reference>
<comment type="caution">
    <text evidence="1">The sequence shown here is derived from an EMBL/GenBank/DDBJ whole genome shotgun (WGS) entry which is preliminary data.</text>
</comment>
<name>A0AAV1SHD9_9ROSI</name>
<dbReference type="AlphaFoldDB" id="A0AAV1SHD9"/>
<sequence length="72" mass="8403">MHVQNSRVTEAGAIYGHQFFQQQLFFTAELEDVDQEGRRTNSEESMRIKGPHMLKAENRQNLLLASNIKKRE</sequence>
<gene>
    <name evidence="1" type="ORF">DCAF_LOCUS22618</name>
</gene>
<protein>
    <submittedName>
        <fullName evidence="1">Uncharacterized protein</fullName>
    </submittedName>
</protein>
<dbReference type="EMBL" id="CAWUPB010001178">
    <property type="protein sequence ID" value="CAK7349895.1"/>
    <property type="molecule type" value="Genomic_DNA"/>
</dbReference>
<proteinExistence type="predicted"/>
<accession>A0AAV1SHD9</accession>
<organism evidence="1 2">
    <name type="scientific">Dovyalis caffra</name>
    <dbReference type="NCBI Taxonomy" id="77055"/>
    <lineage>
        <taxon>Eukaryota</taxon>
        <taxon>Viridiplantae</taxon>
        <taxon>Streptophyta</taxon>
        <taxon>Embryophyta</taxon>
        <taxon>Tracheophyta</taxon>
        <taxon>Spermatophyta</taxon>
        <taxon>Magnoliopsida</taxon>
        <taxon>eudicotyledons</taxon>
        <taxon>Gunneridae</taxon>
        <taxon>Pentapetalae</taxon>
        <taxon>rosids</taxon>
        <taxon>fabids</taxon>
        <taxon>Malpighiales</taxon>
        <taxon>Salicaceae</taxon>
        <taxon>Flacourtieae</taxon>
        <taxon>Dovyalis</taxon>
    </lineage>
</organism>
<keyword evidence="2" id="KW-1185">Reference proteome</keyword>
<dbReference type="Proteomes" id="UP001314170">
    <property type="component" value="Unassembled WGS sequence"/>
</dbReference>
<evidence type="ECO:0000313" key="2">
    <source>
        <dbReference type="Proteomes" id="UP001314170"/>
    </source>
</evidence>